<dbReference type="Gene3D" id="3.40.250.10">
    <property type="entry name" value="Rhodanese-like domain"/>
    <property type="match status" value="1"/>
</dbReference>
<dbReference type="InterPro" id="IPR036873">
    <property type="entry name" value="Rhodanese-like_dom_sf"/>
</dbReference>
<sequence length="128" mass="14657">MESWIIALIILAVVIIALVINAFLSMRGVNMLTETEFNQDLRKVQLIDLREKDNFEHGHILGARNIPISTFQMKKGGIRKDKPVYLYDQNGRTALRAARMLKKDGHKDINVLKQGISKWTGKIKSKNR</sequence>
<reference evidence="3 4" key="1">
    <citation type="submission" date="2014-07" db="EMBL/GenBank/DDBJ databases">
        <authorList>
            <person name="Urmite Genomes Urmite Genomes"/>
        </authorList>
    </citation>
    <scope>NUCLEOTIDE SEQUENCE [LARGE SCALE GENOMIC DNA]</scope>
    <source>
        <strain evidence="3 4">13MG44_air</strain>
    </source>
</reference>
<dbReference type="HOGENOM" id="CLU_089574_1_3_9"/>
<feature type="domain" description="Rhodanese" evidence="2">
    <location>
        <begin position="40"/>
        <end position="128"/>
    </location>
</feature>
<dbReference type="CDD" id="cd00158">
    <property type="entry name" value="RHOD"/>
    <property type="match status" value="1"/>
</dbReference>
<dbReference type="PANTHER" id="PTHR43031">
    <property type="entry name" value="FAD-DEPENDENT OXIDOREDUCTASE"/>
    <property type="match status" value="1"/>
</dbReference>
<dbReference type="InterPro" id="IPR050229">
    <property type="entry name" value="GlpE_sulfurtransferase"/>
</dbReference>
<dbReference type="EMBL" id="CCSE01000001">
    <property type="protein sequence ID" value="CEA00062.1"/>
    <property type="molecule type" value="Genomic_DNA"/>
</dbReference>
<dbReference type="Pfam" id="PF00581">
    <property type="entry name" value="Rhodanese"/>
    <property type="match status" value="1"/>
</dbReference>
<name>A0A078M440_9STAP</name>
<proteinExistence type="predicted"/>
<dbReference type="SMART" id="SM00450">
    <property type="entry name" value="RHOD"/>
    <property type="match status" value="1"/>
</dbReference>
<evidence type="ECO:0000256" key="1">
    <source>
        <dbReference type="SAM" id="Phobius"/>
    </source>
</evidence>
<keyword evidence="1" id="KW-1133">Transmembrane helix</keyword>
<keyword evidence="4" id="KW-1185">Reference proteome</keyword>
<keyword evidence="1" id="KW-0472">Membrane</keyword>
<dbReference type="eggNOG" id="COG0607">
    <property type="taxonomic scope" value="Bacteria"/>
</dbReference>
<dbReference type="PANTHER" id="PTHR43031:SF18">
    <property type="entry name" value="RHODANESE-RELATED SULFURTRANSFERASES"/>
    <property type="match status" value="1"/>
</dbReference>
<organism evidence="3 4">
    <name type="scientific">Jeotgalicoccus saudimassiliensis</name>
    <dbReference type="NCBI Taxonomy" id="1461582"/>
    <lineage>
        <taxon>Bacteria</taxon>
        <taxon>Bacillati</taxon>
        <taxon>Bacillota</taxon>
        <taxon>Bacilli</taxon>
        <taxon>Bacillales</taxon>
        <taxon>Staphylococcaceae</taxon>
        <taxon>Jeotgalicoccus</taxon>
    </lineage>
</organism>
<dbReference type="GO" id="GO:0016740">
    <property type="term" value="F:transferase activity"/>
    <property type="evidence" value="ECO:0007669"/>
    <property type="project" value="UniProtKB-KW"/>
</dbReference>
<dbReference type="RefSeq" id="WP_035808691.1">
    <property type="nucleotide sequence ID" value="NZ_CCSE01000001.1"/>
</dbReference>
<feature type="transmembrane region" description="Helical" evidence="1">
    <location>
        <begin position="6"/>
        <end position="24"/>
    </location>
</feature>
<dbReference type="Proteomes" id="UP000044136">
    <property type="component" value="Unassembled WGS sequence"/>
</dbReference>
<dbReference type="PROSITE" id="PS50206">
    <property type="entry name" value="RHODANESE_3"/>
    <property type="match status" value="1"/>
</dbReference>
<evidence type="ECO:0000313" key="3">
    <source>
        <dbReference type="EMBL" id="CEA00062.1"/>
    </source>
</evidence>
<dbReference type="InterPro" id="IPR001763">
    <property type="entry name" value="Rhodanese-like_dom"/>
</dbReference>
<dbReference type="SUPFAM" id="SSF52821">
    <property type="entry name" value="Rhodanese/Cell cycle control phosphatase"/>
    <property type="match status" value="1"/>
</dbReference>
<protein>
    <submittedName>
        <fullName evidence="3">Thiosulfate sulfurtransferase GlpE</fullName>
    </submittedName>
</protein>
<dbReference type="STRING" id="1461582.BN1048_00797"/>
<dbReference type="AlphaFoldDB" id="A0A078M440"/>
<accession>A0A078M440</accession>
<evidence type="ECO:0000259" key="2">
    <source>
        <dbReference type="PROSITE" id="PS50206"/>
    </source>
</evidence>
<keyword evidence="1" id="KW-0812">Transmembrane</keyword>
<keyword evidence="3" id="KW-0808">Transferase</keyword>
<gene>
    <name evidence="3" type="primary">glpE_3</name>
    <name evidence="3" type="ORF">BN1048_00797</name>
</gene>
<evidence type="ECO:0000313" key="4">
    <source>
        <dbReference type="Proteomes" id="UP000044136"/>
    </source>
</evidence>